<keyword evidence="3" id="KW-1185">Reference proteome</keyword>
<dbReference type="EMBL" id="BTSX01000001">
    <property type="protein sequence ID" value="GMS81177.1"/>
    <property type="molecule type" value="Genomic_DNA"/>
</dbReference>
<comment type="caution">
    <text evidence="2">The sequence shown here is derived from an EMBL/GenBank/DDBJ whole genome shotgun (WGS) entry which is preliminary data.</text>
</comment>
<feature type="region of interest" description="Disordered" evidence="1">
    <location>
        <begin position="1"/>
        <end position="67"/>
    </location>
</feature>
<proteinExistence type="predicted"/>
<dbReference type="Proteomes" id="UP001432027">
    <property type="component" value="Unassembled WGS sequence"/>
</dbReference>
<dbReference type="InterPro" id="IPR011989">
    <property type="entry name" value="ARM-like"/>
</dbReference>
<feature type="region of interest" description="Disordered" evidence="1">
    <location>
        <begin position="676"/>
        <end position="699"/>
    </location>
</feature>
<feature type="compositionally biased region" description="Basic and acidic residues" evidence="1">
    <location>
        <begin position="1127"/>
        <end position="1136"/>
    </location>
</feature>
<dbReference type="InterPro" id="IPR016024">
    <property type="entry name" value="ARM-type_fold"/>
</dbReference>
<accession>A0AAV5SCS8</accession>
<feature type="compositionally biased region" description="Low complexity" evidence="1">
    <location>
        <begin position="799"/>
        <end position="812"/>
    </location>
</feature>
<dbReference type="GO" id="GO:0005634">
    <property type="term" value="C:nucleus"/>
    <property type="evidence" value="ECO:0007669"/>
    <property type="project" value="InterPro"/>
</dbReference>
<dbReference type="GO" id="GO:0000070">
    <property type="term" value="P:mitotic sister chromatid segregation"/>
    <property type="evidence" value="ECO:0007669"/>
    <property type="project" value="TreeGrafter"/>
</dbReference>
<evidence type="ECO:0000313" key="3">
    <source>
        <dbReference type="Proteomes" id="UP001432027"/>
    </source>
</evidence>
<feature type="compositionally biased region" description="Polar residues" evidence="1">
    <location>
        <begin position="1"/>
        <end position="13"/>
    </location>
</feature>
<dbReference type="Pfam" id="PF12422">
    <property type="entry name" value="Condensin2nSMC"/>
    <property type="match status" value="1"/>
</dbReference>
<evidence type="ECO:0000313" key="2">
    <source>
        <dbReference type="EMBL" id="GMS81177.1"/>
    </source>
</evidence>
<dbReference type="PANTHER" id="PTHR16199">
    <property type="entry name" value="CONDENSIN-2 COMPLEX SUBUNIT G2"/>
    <property type="match status" value="1"/>
</dbReference>
<dbReference type="PANTHER" id="PTHR16199:SF4">
    <property type="entry name" value="CONDENSIN-2 COMPLEX SUBUNIT G2"/>
    <property type="match status" value="1"/>
</dbReference>
<feature type="region of interest" description="Disordered" evidence="1">
    <location>
        <begin position="790"/>
        <end position="820"/>
    </location>
</feature>
<reference evidence="2" key="1">
    <citation type="submission" date="2023-10" db="EMBL/GenBank/DDBJ databases">
        <title>Genome assembly of Pristionchus species.</title>
        <authorList>
            <person name="Yoshida K."/>
            <person name="Sommer R.J."/>
        </authorList>
    </citation>
    <scope>NUCLEOTIDE SEQUENCE</scope>
    <source>
        <strain evidence="2">RS0144</strain>
    </source>
</reference>
<feature type="compositionally biased region" description="Acidic residues" evidence="1">
    <location>
        <begin position="1111"/>
        <end position="1126"/>
    </location>
</feature>
<protein>
    <submittedName>
        <fullName evidence="2">Uncharacterized protein</fullName>
    </submittedName>
</protein>
<evidence type="ECO:0000256" key="1">
    <source>
        <dbReference type="SAM" id="MobiDB-lite"/>
    </source>
</evidence>
<dbReference type="AlphaFoldDB" id="A0AAV5SCS8"/>
<dbReference type="Gene3D" id="1.25.10.10">
    <property type="entry name" value="Leucine-rich Repeat Variant"/>
    <property type="match status" value="1"/>
</dbReference>
<organism evidence="2 3">
    <name type="scientific">Pristionchus entomophagus</name>
    <dbReference type="NCBI Taxonomy" id="358040"/>
    <lineage>
        <taxon>Eukaryota</taxon>
        <taxon>Metazoa</taxon>
        <taxon>Ecdysozoa</taxon>
        <taxon>Nematoda</taxon>
        <taxon>Chromadorea</taxon>
        <taxon>Rhabditida</taxon>
        <taxon>Rhabditina</taxon>
        <taxon>Diplogasteromorpha</taxon>
        <taxon>Diplogasteroidea</taxon>
        <taxon>Neodiplogasteridae</taxon>
        <taxon>Pristionchus</taxon>
    </lineage>
</organism>
<dbReference type="GO" id="GO:0000796">
    <property type="term" value="C:condensin complex"/>
    <property type="evidence" value="ECO:0007669"/>
    <property type="project" value="TreeGrafter"/>
</dbReference>
<feature type="region of interest" description="Disordered" evidence="1">
    <location>
        <begin position="1108"/>
        <end position="1136"/>
    </location>
</feature>
<name>A0AAV5SCS8_9BILA</name>
<dbReference type="InterPro" id="IPR024741">
    <property type="entry name" value="Condensin2_G2"/>
</dbReference>
<feature type="compositionally biased region" description="Low complexity" evidence="1">
    <location>
        <begin position="677"/>
        <end position="688"/>
    </location>
</feature>
<dbReference type="SUPFAM" id="SSF48371">
    <property type="entry name" value="ARM repeat"/>
    <property type="match status" value="1"/>
</dbReference>
<sequence>MRSTRSRQGSVASVRSKGSMEVDENEEPSRASFVSTRARNTRGPKRTLNAELPSVDEEEEEPKNVKGVKVEKEDKELTISQMLDKLCTIEKGQKALIKKLTEDLDKLFNEASESQLRRVLWTTSVIGSTEGQRLATLIIFHIGIQASTNLIKKRLIKDDIRPIDCQSYGAILLSAYRTAVVRDKANKDWDKENESNGPLTKEVIDMFSEMAEAAMRIPGKIGEKFQGTLIGSIEMADRGKYDTLIYQCFEPVLWKNLKVPHDQVRHAASLLLLRFFPIVDRSSSECQITIDDQMDFMYAMLKDECTETRREASRKILRVLSMFYSLISLHWIKKVAEHIVDINSFDSIPTVRAAVLEGFSLLVSVPEAVNVVETGLKAMLPRMIDDRNEKVRLAAVHLLIGLRGHRLIKYFDVVPMESIMGRLECETSDAVSRDIVKLVHSSFFPKKSGADERNERIVRLIKFGRNAALTFHRLIVPLGVVTLEEAAAHLRSICIVVYKTWRHGVPESGEMASVDGDTTTDFNTSIISNSSIDTSLAAIPALDEGTSSVFKRDKALMECAVVLWASIAKELKKKENEKEAQLVDRLMAKIFKKMFASFRQTSLLGTVMCIGSLLPSNLLEEYSIQILSILKEKTVEDDILEPYLEAGASWRIEELVEIIRDGLYELPSVLPTVAFPSKSSSSLSSSRSPVKKRKRTSKLSPVERIRQALHYLKYSLSSEPISSKLISECRKQLEECFEALSHVHEVVDAYLDSIEEGDEALKSLTGEDILSLYESATVLAVLMREIPTTSASSDHTTRSGRAASVGSAAPAAETEETLECEEPSASPCSVFFYASLYWLEQSLLTRIGLCTSVERNKEQLQINLVKVTLQHAETVLAACSRPPPAPTAAAMADIMRRLTAPGALSAASSEDEGGVENFARRRSSLAYTVGSAPDPPQKSYLERLSAMISALLHTRTPIILLKSTLKLHELIMSMENEEGEEACAQAYDVVKSAIAIVKRAAENPHDGEELKHGHVDAILAYTKVAIAKNPDGPDAFPYEHLMGVVRANCQLLLMKDIEERGIEDVTDHTYDLHQLIELLLHRFVFRHDKMFREFRSHMAQFALNFDPASTELDEGEEEEEKEGEGDMETKEEKKDLLESARERDYMRFVVGCQLLRLSAPEIRKAVIKEKRNEKARRSIQSDIDVSSLLAHLDKWKIAMRMDEGTETILREMIGPN</sequence>
<gene>
    <name evidence="2" type="ORF">PENTCL1PPCAC_3352</name>
</gene>